<dbReference type="Proteomes" id="UP000696573">
    <property type="component" value="Unassembled WGS sequence"/>
</dbReference>
<dbReference type="AlphaFoldDB" id="A0A9N9YGU3"/>
<feature type="compositionally biased region" description="Pro residues" evidence="1">
    <location>
        <begin position="85"/>
        <end position="95"/>
    </location>
</feature>
<proteinExistence type="predicted"/>
<feature type="region of interest" description="Disordered" evidence="1">
    <location>
        <begin position="73"/>
        <end position="102"/>
    </location>
</feature>
<organism evidence="3 4">
    <name type="scientific">Clonostachys rhizophaga</name>
    <dbReference type="NCBI Taxonomy" id="160324"/>
    <lineage>
        <taxon>Eukaryota</taxon>
        <taxon>Fungi</taxon>
        <taxon>Dikarya</taxon>
        <taxon>Ascomycota</taxon>
        <taxon>Pezizomycotina</taxon>
        <taxon>Sordariomycetes</taxon>
        <taxon>Hypocreomycetidae</taxon>
        <taxon>Hypocreales</taxon>
        <taxon>Bionectriaceae</taxon>
        <taxon>Clonostachys</taxon>
    </lineage>
</organism>
<dbReference type="OrthoDB" id="5152276at2759"/>
<feature type="chain" id="PRO_5040307042" evidence="2">
    <location>
        <begin position="24"/>
        <end position="102"/>
    </location>
</feature>
<dbReference type="EMBL" id="CABFNQ020000645">
    <property type="protein sequence ID" value="CAH0020708.1"/>
    <property type="molecule type" value="Genomic_DNA"/>
</dbReference>
<protein>
    <submittedName>
        <fullName evidence="3">Uncharacterized protein</fullName>
    </submittedName>
</protein>
<evidence type="ECO:0000256" key="2">
    <source>
        <dbReference type="SAM" id="SignalP"/>
    </source>
</evidence>
<name>A0A9N9YGU3_9HYPO</name>
<sequence length="102" mass="11470">MVALKHLSISAVLGLGLASRGLAQSLDKPEDLDVRGEIVEEIVARDLDLGLEERDEDDELGIRNFEEELLEPRDLDVRRNKRPPRPAPKSAPRPRPNARDLE</sequence>
<keyword evidence="4" id="KW-1185">Reference proteome</keyword>
<feature type="signal peptide" evidence="2">
    <location>
        <begin position="1"/>
        <end position="23"/>
    </location>
</feature>
<comment type="caution">
    <text evidence="3">The sequence shown here is derived from an EMBL/GenBank/DDBJ whole genome shotgun (WGS) entry which is preliminary data.</text>
</comment>
<reference evidence="3" key="1">
    <citation type="submission" date="2021-10" db="EMBL/GenBank/DDBJ databases">
        <authorList>
            <person name="Piombo E."/>
        </authorList>
    </citation>
    <scope>NUCLEOTIDE SEQUENCE</scope>
</reference>
<evidence type="ECO:0000313" key="3">
    <source>
        <dbReference type="EMBL" id="CAH0020708.1"/>
    </source>
</evidence>
<gene>
    <name evidence="3" type="ORF">CRHIZ90672A_00004522</name>
</gene>
<evidence type="ECO:0000313" key="4">
    <source>
        <dbReference type="Proteomes" id="UP000696573"/>
    </source>
</evidence>
<evidence type="ECO:0000256" key="1">
    <source>
        <dbReference type="SAM" id="MobiDB-lite"/>
    </source>
</evidence>
<keyword evidence="2" id="KW-0732">Signal</keyword>
<accession>A0A9N9YGU3</accession>